<proteinExistence type="predicted"/>
<name>A0ABN1QWW2_9ACTN</name>
<organism evidence="2 3">
    <name type="scientific">Nonomuraea longicatena</name>
    <dbReference type="NCBI Taxonomy" id="83682"/>
    <lineage>
        <taxon>Bacteria</taxon>
        <taxon>Bacillati</taxon>
        <taxon>Actinomycetota</taxon>
        <taxon>Actinomycetes</taxon>
        <taxon>Streptosporangiales</taxon>
        <taxon>Streptosporangiaceae</taxon>
        <taxon>Nonomuraea</taxon>
    </lineage>
</organism>
<gene>
    <name evidence="2" type="ORF">GCM10009560_65780</name>
</gene>
<comment type="caution">
    <text evidence="2">The sequence shown here is derived from an EMBL/GenBank/DDBJ whole genome shotgun (WGS) entry which is preliminary data.</text>
</comment>
<sequence length="67" mass="6993">MPCVNAESKRAGPVEGSSGVPLASAPEVIVNSDAITSRTLRAARRRGRDLGVSTCGMNVPFHELKAT</sequence>
<evidence type="ECO:0000256" key="1">
    <source>
        <dbReference type="SAM" id="MobiDB-lite"/>
    </source>
</evidence>
<reference evidence="2 3" key="1">
    <citation type="journal article" date="2019" name="Int. J. Syst. Evol. Microbiol.">
        <title>The Global Catalogue of Microorganisms (GCM) 10K type strain sequencing project: providing services to taxonomists for standard genome sequencing and annotation.</title>
        <authorList>
            <consortium name="The Broad Institute Genomics Platform"/>
            <consortium name="The Broad Institute Genome Sequencing Center for Infectious Disease"/>
            <person name="Wu L."/>
            <person name="Ma J."/>
        </authorList>
    </citation>
    <scope>NUCLEOTIDE SEQUENCE [LARGE SCALE GENOMIC DNA]</scope>
    <source>
        <strain evidence="2 3">JCM 11136</strain>
    </source>
</reference>
<accession>A0ABN1QWW2</accession>
<keyword evidence="3" id="KW-1185">Reference proteome</keyword>
<protein>
    <submittedName>
        <fullName evidence="2">Uncharacterized protein</fullName>
    </submittedName>
</protein>
<dbReference type="Proteomes" id="UP001501578">
    <property type="component" value="Unassembled WGS sequence"/>
</dbReference>
<evidence type="ECO:0000313" key="3">
    <source>
        <dbReference type="Proteomes" id="UP001501578"/>
    </source>
</evidence>
<feature type="region of interest" description="Disordered" evidence="1">
    <location>
        <begin position="1"/>
        <end position="23"/>
    </location>
</feature>
<evidence type="ECO:0000313" key="2">
    <source>
        <dbReference type="EMBL" id="GAA0948425.1"/>
    </source>
</evidence>
<dbReference type="EMBL" id="BAAAHQ010000042">
    <property type="protein sequence ID" value="GAA0948425.1"/>
    <property type="molecule type" value="Genomic_DNA"/>
</dbReference>